<dbReference type="AlphaFoldDB" id="A0AAV2H0H9"/>
<keyword evidence="4" id="KW-0545">Nucleotide biosynthesis</keyword>
<dbReference type="Gene3D" id="3.40.140.10">
    <property type="entry name" value="Cytidine Deaminase, domain 2"/>
    <property type="match status" value="1"/>
</dbReference>
<dbReference type="PANTHER" id="PTHR11086">
    <property type="entry name" value="DEOXYCYTIDYLATE DEAMINASE-RELATED"/>
    <property type="match status" value="1"/>
</dbReference>
<proteinExistence type="inferred from homology"/>
<gene>
    <name evidence="10" type="ORF">GSLYS_00001013001</name>
</gene>
<keyword evidence="3" id="KW-0479">Metal-binding</keyword>
<dbReference type="PROSITE" id="PS00903">
    <property type="entry name" value="CYT_DCMP_DEAMINASES_1"/>
    <property type="match status" value="1"/>
</dbReference>
<comment type="similarity">
    <text evidence="2">Belongs to the cytidine and deoxycytidylate deaminase family.</text>
</comment>
<evidence type="ECO:0000256" key="3">
    <source>
        <dbReference type="ARBA" id="ARBA00022723"/>
    </source>
</evidence>
<dbReference type="GO" id="GO:0008270">
    <property type="term" value="F:zinc ion binding"/>
    <property type="evidence" value="ECO:0007669"/>
    <property type="project" value="InterPro"/>
</dbReference>
<sequence>SSPSPNIVKCKRVNYLEWQEYFMSIAFLSAQRSKDPRTQVGACIVNQDNKVVGIGYNGMPIGCNDDNMPWNKAEDDSRDKWLESKSPYVCHAELNAVLNKNLADIKGCIIYVALFPCNMCAQIIIQSGIKEVVYYSDKYHNEAKFKASRYLLKTAGVHYRQFRPRQKKIIIDFESIEDTPVDNSNIPINTTCDNKEEFTTNNNNTGMKRTFFIEDQAEQ</sequence>
<dbReference type="CDD" id="cd01286">
    <property type="entry name" value="deoxycytidylate_deaminase"/>
    <property type="match status" value="1"/>
</dbReference>
<evidence type="ECO:0000313" key="11">
    <source>
        <dbReference type="Proteomes" id="UP001497497"/>
    </source>
</evidence>
<dbReference type="GO" id="GO:0009165">
    <property type="term" value="P:nucleotide biosynthetic process"/>
    <property type="evidence" value="ECO:0007669"/>
    <property type="project" value="UniProtKB-KW"/>
</dbReference>
<dbReference type="GO" id="GO:0004132">
    <property type="term" value="F:dCMP deaminase activity"/>
    <property type="evidence" value="ECO:0007669"/>
    <property type="project" value="UniProtKB-EC"/>
</dbReference>
<dbReference type="PANTHER" id="PTHR11086:SF18">
    <property type="entry name" value="DEOXYCYTIDYLATE DEAMINASE"/>
    <property type="match status" value="1"/>
</dbReference>
<evidence type="ECO:0000256" key="6">
    <source>
        <dbReference type="ARBA" id="ARBA00022833"/>
    </source>
</evidence>
<dbReference type="GO" id="GO:0005737">
    <property type="term" value="C:cytoplasm"/>
    <property type="evidence" value="ECO:0007669"/>
    <property type="project" value="TreeGrafter"/>
</dbReference>
<evidence type="ECO:0000256" key="4">
    <source>
        <dbReference type="ARBA" id="ARBA00022727"/>
    </source>
</evidence>
<feature type="non-terminal residue" evidence="10">
    <location>
        <position position="1"/>
    </location>
</feature>
<evidence type="ECO:0000259" key="9">
    <source>
        <dbReference type="PROSITE" id="PS51747"/>
    </source>
</evidence>
<evidence type="ECO:0000313" key="10">
    <source>
        <dbReference type="EMBL" id="CAL1526836.1"/>
    </source>
</evidence>
<comment type="caution">
    <text evidence="10">The sequence shown here is derived from an EMBL/GenBank/DDBJ whole genome shotgun (WGS) entry which is preliminary data.</text>
</comment>
<dbReference type="EMBL" id="CAXITT010000009">
    <property type="protein sequence ID" value="CAL1526836.1"/>
    <property type="molecule type" value="Genomic_DNA"/>
</dbReference>
<evidence type="ECO:0000256" key="2">
    <source>
        <dbReference type="ARBA" id="ARBA00006576"/>
    </source>
</evidence>
<keyword evidence="5" id="KW-0378">Hydrolase</keyword>
<evidence type="ECO:0000256" key="8">
    <source>
        <dbReference type="ARBA" id="ARBA00041763"/>
    </source>
</evidence>
<dbReference type="Proteomes" id="UP001497497">
    <property type="component" value="Unassembled WGS sequence"/>
</dbReference>
<dbReference type="SUPFAM" id="SSF53927">
    <property type="entry name" value="Cytidine deaminase-like"/>
    <property type="match status" value="1"/>
</dbReference>
<feature type="domain" description="CMP/dCMP-type deaminase" evidence="9">
    <location>
        <begin position="17"/>
        <end position="158"/>
    </location>
</feature>
<dbReference type="EC" id="3.5.4.12" evidence="7"/>
<organism evidence="10 11">
    <name type="scientific">Lymnaea stagnalis</name>
    <name type="common">Great pond snail</name>
    <name type="synonym">Helix stagnalis</name>
    <dbReference type="NCBI Taxonomy" id="6523"/>
    <lineage>
        <taxon>Eukaryota</taxon>
        <taxon>Metazoa</taxon>
        <taxon>Spiralia</taxon>
        <taxon>Lophotrochozoa</taxon>
        <taxon>Mollusca</taxon>
        <taxon>Gastropoda</taxon>
        <taxon>Heterobranchia</taxon>
        <taxon>Euthyneura</taxon>
        <taxon>Panpulmonata</taxon>
        <taxon>Hygrophila</taxon>
        <taxon>Lymnaeoidea</taxon>
        <taxon>Lymnaeidae</taxon>
        <taxon>Lymnaea</taxon>
    </lineage>
</organism>
<evidence type="ECO:0000256" key="5">
    <source>
        <dbReference type="ARBA" id="ARBA00022801"/>
    </source>
</evidence>
<dbReference type="PROSITE" id="PS51747">
    <property type="entry name" value="CYT_DCMP_DEAMINASES_2"/>
    <property type="match status" value="1"/>
</dbReference>
<keyword evidence="11" id="KW-1185">Reference proteome</keyword>
<evidence type="ECO:0000256" key="7">
    <source>
        <dbReference type="ARBA" id="ARBA00038938"/>
    </source>
</evidence>
<dbReference type="InterPro" id="IPR016192">
    <property type="entry name" value="APOBEC/CMP_deaminase_Zn-bd"/>
</dbReference>
<keyword evidence="6" id="KW-0862">Zinc</keyword>
<feature type="non-terminal residue" evidence="10">
    <location>
        <position position="219"/>
    </location>
</feature>
<reference evidence="10 11" key="1">
    <citation type="submission" date="2024-04" db="EMBL/GenBank/DDBJ databases">
        <authorList>
            <consortium name="Genoscope - CEA"/>
            <person name="William W."/>
        </authorList>
    </citation>
    <scope>NUCLEOTIDE SEQUENCE [LARGE SCALE GENOMIC DNA]</scope>
</reference>
<dbReference type="FunFam" id="3.40.140.10:FF:000021">
    <property type="entry name" value="Deoxycytidylate deaminase"/>
    <property type="match status" value="1"/>
</dbReference>
<evidence type="ECO:0000256" key="1">
    <source>
        <dbReference type="ARBA" id="ARBA00001947"/>
    </source>
</evidence>
<dbReference type="InterPro" id="IPR035105">
    <property type="entry name" value="Deoxycytidylate_deaminase_dom"/>
</dbReference>
<protein>
    <recommendedName>
        <fullName evidence="8">dCMP deaminase</fullName>
        <ecNumber evidence="7">3.5.4.12</ecNumber>
    </recommendedName>
    <alternativeName>
        <fullName evidence="8">dCMP deaminase</fullName>
    </alternativeName>
</protein>
<dbReference type="InterPro" id="IPR016193">
    <property type="entry name" value="Cytidine_deaminase-like"/>
</dbReference>
<dbReference type="InterPro" id="IPR015517">
    <property type="entry name" value="dCMP_deaminase-rel"/>
</dbReference>
<accession>A0AAV2H0H9</accession>
<dbReference type="InterPro" id="IPR002125">
    <property type="entry name" value="CMP_dCMP_dom"/>
</dbReference>
<name>A0AAV2H0H9_LYMST</name>
<comment type="cofactor">
    <cofactor evidence="1">
        <name>Zn(2+)</name>
        <dbReference type="ChEBI" id="CHEBI:29105"/>
    </cofactor>
</comment>
<dbReference type="Pfam" id="PF00383">
    <property type="entry name" value="dCMP_cyt_deam_1"/>
    <property type="match status" value="1"/>
</dbReference>